<dbReference type="PANTHER" id="PTHR34297">
    <property type="entry name" value="HYPOTHETICAL CYTOSOLIC PROTEIN-RELATED"/>
    <property type="match status" value="1"/>
</dbReference>
<name>A0A1U9QMS5_STRNV</name>
<feature type="region of interest" description="Disordered" evidence="2">
    <location>
        <begin position="1"/>
        <end position="30"/>
    </location>
</feature>
<dbReference type="PANTHER" id="PTHR34297:SF3">
    <property type="entry name" value="ALKALINE SHOCK PROTEIN 23"/>
    <property type="match status" value="1"/>
</dbReference>
<organism evidence="3 4">
    <name type="scientific">Streptomyces niveus</name>
    <name type="common">Streptomyces spheroides</name>
    <dbReference type="NCBI Taxonomy" id="193462"/>
    <lineage>
        <taxon>Bacteria</taxon>
        <taxon>Bacillati</taxon>
        <taxon>Actinomycetota</taxon>
        <taxon>Actinomycetes</taxon>
        <taxon>Kitasatosporales</taxon>
        <taxon>Streptomycetaceae</taxon>
        <taxon>Streptomyces</taxon>
    </lineage>
</organism>
<keyword evidence="4" id="KW-1185">Reference proteome</keyword>
<evidence type="ECO:0000256" key="2">
    <source>
        <dbReference type="SAM" id="MobiDB-lite"/>
    </source>
</evidence>
<evidence type="ECO:0000313" key="4">
    <source>
        <dbReference type="Proteomes" id="UP000189677"/>
    </source>
</evidence>
<sequence>MASTDTSSRPSTTASKTDAKSGGPGGTTTIADSVVATIAGIAVRESDGIYALGGSASRALGSVRDRMAKAPDPSRGVKVEVGETQTAVDVDVIVEYGEPIAEDAKDIRTRVTDAVETMTGLEVVEININVLDVHLPGSDDEGEDGGRRSDRVQ</sequence>
<evidence type="ECO:0000256" key="1">
    <source>
        <dbReference type="ARBA" id="ARBA00005721"/>
    </source>
</evidence>
<dbReference type="Proteomes" id="UP000189677">
    <property type="component" value="Chromosome"/>
</dbReference>
<gene>
    <name evidence="3" type="ORF">BBN63_02860</name>
</gene>
<evidence type="ECO:0000313" key="3">
    <source>
        <dbReference type="EMBL" id="AQU65349.1"/>
    </source>
</evidence>
<dbReference type="Pfam" id="PF03780">
    <property type="entry name" value="Asp23"/>
    <property type="match status" value="1"/>
</dbReference>
<feature type="compositionally biased region" description="Polar residues" evidence="2">
    <location>
        <begin position="1"/>
        <end position="16"/>
    </location>
</feature>
<feature type="compositionally biased region" description="Basic and acidic residues" evidence="2">
    <location>
        <begin position="144"/>
        <end position="153"/>
    </location>
</feature>
<protein>
    <submittedName>
        <fullName evidence="3">Stress-like protein</fullName>
    </submittedName>
</protein>
<feature type="region of interest" description="Disordered" evidence="2">
    <location>
        <begin position="134"/>
        <end position="153"/>
    </location>
</feature>
<dbReference type="EMBL" id="CP018047">
    <property type="protein sequence ID" value="AQU65349.1"/>
    <property type="molecule type" value="Genomic_DNA"/>
</dbReference>
<accession>A0A1U9QMS5</accession>
<reference evidence="3 4" key="1">
    <citation type="submission" date="2016-11" db="EMBL/GenBank/DDBJ databases">
        <title>Complete genome sequence of Streptomyces niveus SCSIO 3406.</title>
        <authorList>
            <person name="Zhu Q."/>
            <person name="Cheng W."/>
            <person name="Song Y."/>
            <person name="Li Q."/>
            <person name="Ju J."/>
        </authorList>
    </citation>
    <scope>NUCLEOTIDE SEQUENCE [LARGE SCALE GENOMIC DNA]</scope>
    <source>
        <strain evidence="3 4">SCSIO 3406</strain>
    </source>
</reference>
<dbReference type="InterPro" id="IPR005531">
    <property type="entry name" value="Asp23"/>
</dbReference>
<dbReference type="OrthoDB" id="9808942at2"/>
<proteinExistence type="inferred from homology"/>
<dbReference type="RefSeq" id="WP_078073850.1">
    <property type="nucleotide sequence ID" value="NZ_CP018047.1"/>
</dbReference>
<comment type="similarity">
    <text evidence="1">Belongs to the asp23 family.</text>
</comment>
<dbReference type="KEGG" id="snw:BBN63_02860"/>
<dbReference type="AlphaFoldDB" id="A0A1U9QMS5"/>